<dbReference type="RefSeq" id="XP_056478969.1">
    <property type="nucleotide sequence ID" value="XM_056613928.1"/>
</dbReference>
<feature type="non-terminal residue" evidence="2">
    <location>
        <position position="1"/>
    </location>
</feature>
<feature type="domain" description="C2H2-type" evidence="1">
    <location>
        <begin position="702"/>
        <end position="725"/>
    </location>
</feature>
<dbReference type="SMART" id="SM00355">
    <property type="entry name" value="ZnF_C2H2"/>
    <property type="match status" value="2"/>
</dbReference>
<sequence length="731" mass="84669">MTLDRDFTLIDLDGIDNKEIRRHVLPRTENGYQRALAFFDKFVELHPCSKSPPNIQNSKGFLKWYAVNTRGRIEEKPTVEALQSLRRDFQAGMQKMRGFSFSPEHSTTLGEYIIGSLRPFLSTAEMDKNGFSPNDLMILMTQLWCQDSHEYRGDPPDRTRVQLSAAILLYCFTSARTGEVHESTTRRGLARQANEKCSDETLEARTLAACYKNFTLTIEMVDQQPMLVLTYQREFIKGYWRKTGWEIPIHAFYETYREDTSLFLNLLTFFLPMAVADNALENYSSVSAILDAAEAYTKGTTQNKVLEVIKFRNEVLDIPIFRQYTELRITKSTGRSRGTDAFGKSLVGLGHRSGYTRNITVRACRRWALMQADKNHSETARMKFGGQTKRETFGRSYAHPVSEVDGPANFLGIATREEHIQNRRGMGIHHRFDLCQYVPAKAQIEFQNREDVKSLSAEMYSLSECLQATTESHARHNIQKAQKSVYSKIQRLYKDAVDLIQKSQNKEGLSHNNIAKKSLFHYRRRVMPYRDILAELLPRKCSLRDCHGREALQALEHLCLEDTTVAYRNSLKPKNGKCICGVLMKDYMSHRQWLHLYRCHKAYYSCHNKLQFTEMCFECDIWFTDAGEWETHCSQHLEKPTTLLRCDPLIFRNAPIKAGFCPFCLGNKDLSSSRRMFQFIISPPAWHSHIQGHLTELNSFKCTHPACLLDFDDKELLIFHLMDTHCWHPRK</sequence>
<evidence type="ECO:0000259" key="1">
    <source>
        <dbReference type="PROSITE" id="PS00028"/>
    </source>
</evidence>
<organism evidence="2 3">
    <name type="scientific">Penicillium argentinense</name>
    <dbReference type="NCBI Taxonomy" id="1131581"/>
    <lineage>
        <taxon>Eukaryota</taxon>
        <taxon>Fungi</taxon>
        <taxon>Dikarya</taxon>
        <taxon>Ascomycota</taxon>
        <taxon>Pezizomycotina</taxon>
        <taxon>Eurotiomycetes</taxon>
        <taxon>Eurotiomycetidae</taxon>
        <taxon>Eurotiales</taxon>
        <taxon>Aspergillaceae</taxon>
        <taxon>Penicillium</taxon>
    </lineage>
</organism>
<comment type="caution">
    <text evidence="2">The sequence shown here is derived from an EMBL/GenBank/DDBJ whole genome shotgun (WGS) entry which is preliminary data.</text>
</comment>
<dbReference type="Proteomes" id="UP001149074">
    <property type="component" value="Unassembled WGS sequence"/>
</dbReference>
<dbReference type="EMBL" id="JAPQKI010000002">
    <property type="protein sequence ID" value="KAJ5110899.1"/>
    <property type="molecule type" value="Genomic_DNA"/>
</dbReference>
<reference evidence="2" key="2">
    <citation type="journal article" date="2023" name="IMA Fungus">
        <title>Comparative genomic study of the Penicillium genus elucidates a diverse pangenome and 15 lateral gene transfer events.</title>
        <authorList>
            <person name="Petersen C."/>
            <person name="Sorensen T."/>
            <person name="Nielsen M.R."/>
            <person name="Sondergaard T.E."/>
            <person name="Sorensen J.L."/>
            <person name="Fitzpatrick D.A."/>
            <person name="Frisvad J.C."/>
            <person name="Nielsen K.L."/>
        </authorList>
    </citation>
    <scope>NUCLEOTIDE SEQUENCE</scope>
    <source>
        <strain evidence="2">IBT 30761</strain>
    </source>
</reference>
<dbReference type="OrthoDB" id="4357582at2759"/>
<dbReference type="PANTHER" id="PTHR37535:SF3">
    <property type="entry name" value="FLUG DOMAIN-CONTAINING PROTEIN"/>
    <property type="match status" value="1"/>
</dbReference>
<evidence type="ECO:0000313" key="2">
    <source>
        <dbReference type="EMBL" id="KAJ5110899.1"/>
    </source>
</evidence>
<name>A0A9W9G2H9_9EURO</name>
<gene>
    <name evidence="2" type="ORF">N7532_001434</name>
</gene>
<dbReference type="Pfam" id="PF11917">
    <property type="entry name" value="DUF3435"/>
    <property type="match status" value="1"/>
</dbReference>
<dbReference type="AlphaFoldDB" id="A0A9W9G2H9"/>
<reference evidence="2" key="1">
    <citation type="submission" date="2022-11" db="EMBL/GenBank/DDBJ databases">
        <authorList>
            <person name="Petersen C."/>
        </authorList>
    </citation>
    <scope>NUCLEOTIDE SEQUENCE</scope>
    <source>
        <strain evidence="2">IBT 30761</strain>
    </source>
</reference>
<dbReference type="PANTHER" id="PTHR37535">
    <property type="entry name" value="FLUG DOMAIN PROTEIN"/>
    <property type="match status" value="1"/>
</dbReference>
<dbReference type="GeneID" id="81352907"/>
<proteinExistence type="predicted"/>
<dbReference type="InterPro" id="IPR013087">
    <property type="entry name" value="Znf_C2H2_type"/>
</dbReference>
<protein>
    <recommendedName>
        <fullName evidence="1">C2H2-type domain-containing protein</fullName>
    </recommendedName>
</protein>
<accession>A0A9W9G2H9</accession>
<evidence type="ECO:0000313" key="3">
    <source>
        <dbReference type="Proteomes" id="UP001149074"/>
    </source>
</evidence>
<dbReference type="PROSITE" id="PS00028">
    <property type="entry name" value="ZINC_FINGER_C2H2_1"/>
    <property type="match status" value="1"/>
</dbReference>
<keyword evidence="3" id="KW-1185">Reference proteome</keyword>
<dbReference type="InterPro" id="IPR021842">
    <property type="entry name" value="DUF3435"/>
</dbReference>